<dbReference type="Proteomes" id="UP000494256">
    <property type="component" value="Unassembled WGS sequence"/>
</dbReference>
<dbReference type="OrthoDB" id="6270329at2759"/>
<evidence type="ECO:0000313" key="2">
    <source>
        <dbReference type="Proteomes" id="UP000494256"/>
    </source>
</evidence>
<name>A0A8S1ARD3_ARCPL</name>
<dbReference type="AlphaFoldDB" id="A0A8S1ARD3"/>
<organism evidence="1 2">
    <name type="scientific">Arctia plantaginis</name>
    <name type="common">Wood tiger moth</name>
    <name type="synonym">Phalaena plantaginis</name>
    <dbReference type="NCBI Taxonomy" id="874455"/>
    <lineage>
        <taxon>Eukaryota</taxon>
        <taxon>Metazoa</taxon>
        <taxon>Ecdysozoa</taxon>
        <taxon>Arthropoda</taxon>
        <taxon>Hexapoda</taxon>
        <taxon>Insecta</taxon>
        <taxon>Pterygota</taxon>
        <taxon>Neoptera</taxon>
        <taxon>Endopterygota</taxon>
        <taxon>Lepidoptera</taxon>
        <taxon>Glossata</taxon>
        <taxon>Ditrysia</taxon>
        <taxon>Noctuoidea</taxon>
        <taxon>Erebidae</taxon>
        <taxon>Arctiinae</taxon>
        <taxon>Arctia</taxon>
    </lineage>
</organism>
<evidence type="ECO:0000313" key="1">
    <source>
        <dbReference type="EMBL" id="CAB3250847.1"/>
    </source>
</evidence>
<proteinExistence type="predicted"/>
<accession>A0A8S1ARD3</accession>
<dbReference type="EMBL" id="CADEBD010000349">
    <property type="protein sequence ID" value="CAB3250847.1"/>
    <property type="molecule type" value="Genomic_DNA"/>
</dbReference>
<gene>
    <name evidence="1" type="ORF">APLA_LOCUS13352</name>
</gene>
<sequence length="115" mass="12594">MAVVFVISKFSNIARTQHACVVALLLYEDCSTENCKVMEDNTNPSEWVPADTVDICCSSNECNTMLYEGNLRQLLRAANGCIVITEPLAKRQKIALMSPTAKGKGVGKKTKIILN</sequence>
<comment type="caution">
    <text evidence="1">The sequence shown here is derived from an EMBL/GenBank/DDBJ whole genome shotgun (WGS) entry which is preliminary data.</text>
</comment>
<reference evidence="1 2" key="1">
    <citation type="submission" date="2020-04" db="EMBL/GenBank/DDBJ databases">
        <authorList>
            <person name="Wallbank WR R."/>
            <person name="Pardo Diaz C."/>
            <person name="Kozak K."/>
            <person name="Martin S."/>
            <person name="Jiggins C."/>
            <person name="Moest M."/>
            <person name="Warren A I."/>
            <person name="Byers J.R.P. K."/>
            <person name="Montejo-Kovacevich G."/>
            <person name="Yen C E."/>
        </authorList>
    </citation>
    <scope>NUCLEOTIDE SEQUENCE [LARGE SCALE GENOMIC DNA]</scope>
</reference>
<protein>
    <submittedName>
        <fullName evidence="1">Uncharacterized protein</fullName>
    </submittedName>
</protein>